<dbReference type="RefSeq" id="WP_195520810.1">
    <property type="nucleotide sequence ID" value="NZ_JADNPG010000007.1"/>
</dbReference>
<dbReference type="InterPro" id="IPR007345">
    <property type="entry name" value="Polysacch_pyruvyl_Trfase"/>
</dbReference>
<feature type="domain" description="Polysaccharide pyruvyl transferase" evidence="1">
    <location>
        <begin position="14"/>
        <end position="299"/>
    </location>
</feature>
<accession>A0AAW6AJU5</accession>
<evidence type="ECO:0000313" key="3">
    <source>
        <dbReference type="Proteomes" id="UP001212741"/>
    </source>
</evidence>
<gene>
    <name evidence="2" type="ORF">PMW86_02600</name>
</gene>
<dbReference type="Proteomes" id="UP001212741">
    <property type="component" value="Unassembled WGS sequence"/>
</dbReference>
<reference evidence="2" key="1">
    <citation type="submission" date="2023-01" db="EMBL/GenBank/DDBJ databases">
        <title>Human gut microbiome strain richness.</title>
        <authorList>
            <person name="Chen-Liaw A."/>
        </authorList>
    </citation>
    <scope>NUCLEOTIDE SEQUENCE</scope>
    <source>
        <strain evidence="2">D54st1_D6_D54t1_190329</strain>
    </source>
</reference>
<dbReference type="EMBL" id="JAQLEC010000006">
    <property type="protein sequence ID" value="MDB1838486.1"/>
    <property type="molecule type" value="Genomic_DNA"/>
</dbReference>
<organism evidence="2 3">
    <name type="scientific">Collinsella aerofaciens</name>
    <dbReference type="NCBI Taxonomy" id="74426"/>
    <lineage>
        <taxon>Bacteria</taxon>
        <taxon>Bacillati</taxon>
        <taxon>Actinomycetota</taxon>
        <taxon>Coriobacteriia</taxon>
        <taxon>Coriobacteriales</taxon>
        <taxon>Coriobacteriaceae</taxon>
        <taxon>Collinsella</taxon>
    </lineage>
</organism>
<name>A0AAW6AJU5_9ACTN</name>
<comment type="caution">
    <text evidence="2">The sequence shown here is derived from an EMBL/GenBank/DDBJ whole genome shotgun (WGS) entry which is preliminary data.</text>
</comment>
<protein>
    <submittedName>
        <fullName evidence="2">Polysaccharide pyruvyl transferase family protein</fullName>
    </submittedName>
</protein>
<dbReference type="AlphaFoldDB" id="A0AAW6AJU5"/>
<proteinExistence type="predicted"/>
<dbReference type="Pfam" id="PF04230">
    <property type="entry name" value="PS_pyruv_trans"/>
    <property type="match status" value="1"/>
</dbReference>
<evidence type="ECO:0000313" key="2">
    <source>
        <dbReference type="EMBL" id="MDB1838486.1"/>
    </source>
</evidence>
<keyword evidence="2" id="KW-0808">Transferase</keyword>
<sequence>MKKVSIITRHNVLNYGSVLQAYATQEVVKNLGYDPVVVDYRRCAETLDSLVKRYSEGRSLPHRIYRNTVWRLLYSAGEKRFKSMREQYLTLSPHCDETSIDALLPNTDIYLTGSDQVWNELGDGSLDPVFFWDGLSKVEGKKVVSYAASFGRGGVVKGYESQIGNWLKRYDAISVREDSGKDIVESYGLKAEQVLDPTLLLNRSEWNKIASKKAPVEKPYALVYNLHPDSDMLQYVKDKTAGSNLEIVSVCPTFRRRVGKQVVLPPLEDFLALFRDASCVYTDSFHGTAFCINLGTPFVEIFPKANAARNKSVLRLFGLENRAWDTFQGNAWDDDIDWQHVGEVLDGERNRSLSWLDRALKE</sequence>
<evidence type="ECO:0000259" key="1">
    <source>
        <dbReference type="Pfam" id="PF04230"/>
    </source>
</evidence>
<dbReference type="GO" id="GO:0016740">
    <property type="term" value="F:transferase activity"/>
    <property type="evidence" value="ECO:0007669"/>
    <property type="project" value="UniProtKB-KW"/>
</dbReference>